<dbReference type="EMBL" id="JACEIK010000802">
    <property type="protein sequence ID" value="MCD7462438.1"/>
    <property type="molecule type" value="Genomic_DNA"/>
</dbReference>
<dbReference type="InterPro" id="IPR050651">
    <property type="entry name" value="Plant_Cytochrome_P450_Monoox"/>
</dbReference>
<reference evidence="6 7" key="1">
    <citation type="journal article" date="2021" name="BMC Genomics">
        <title>Datura genome reveals duplications of psychoactive alkaloid biosynthetic genes and high mutation rate following tissue culture.</title>
        <authorList>
            <person name="Rajewski A."/>
            <person name="Carter-House D."/>
            <person name="Stajich J."/>
            <person name="Litt A."/>
        </authorList>
    </citation>
    <scope>NUCLEOTIDE SEQUENCE [LARGE SCALE GENOMIC DNA]</scope>
    <source>
        <strain evidence="6">AR-01</strain>
    </source>
</reference>
<keyword evidence="7" id="KW-1185">Reference proteome</keyword>
<dbReference type="PANTHER" id="PTHR47947:SF24">
    <property type="entry name" value="ISOFLAVONE 2'-HYDROXYLASE-LIKE"/>
    <property type="match status" value="1"/>
</dbReference>
<dbReference type="Gene3D" id="1.10.630.10">
    <property type="entry name" value="Cytochrome P450"/>
    <property type="match status" value="1"/>
</dbReference>
<evidence type="ECO:0000313" key="7">
    <source>
        <dbReference type="Proteomes" id="UP000823775"/>
    </source>
</evidence>
<accession>A0ABS8SUN8</accession>
<dbReference type="Proteomes" id="UP000823775">
    <property type="component" value="Unassembled WGS sequence"/>
</dbReference>
<name>A0ABS8SUN8_DATST</name>
<keyword evidence="1" id="KW-0349">Heme</keyword>
<evidence type="ECO:0000256" key="5">
    <source>
        <dbReference type="ARBA" id="ARBA00023033"/>
    </source>
</evidence>
<organism evidence="6 7">
    <name type="scientific">Datura stramonium</name>
    <name type="common">Jimsonweed</name>
    <name type="synonym">Common thornapple</name>
    <dbReference type="NCBI Taxonomy" id="4076"/>
    <lineage>
        <taxon>Eukaryota</taxon>
        <taxon>Viridiplantae</taxon>
        <taxon>Streptophyta</taxon>
        <taxon>Embryophyta</taxon>
        <taxon>Tracheophyta</taxon>
        <taxon>Spermatophyta</taxon>
        <taxon>Magnoliopsida</taxon>
        <taxon>eudicotyledons</taxon>
        <taxon>Gunneridae</taxon>
        <taxon>Pentapetalae</taxon>
        <taxon>asterids</taxon>
        <taxon>lamiids</taxon>
        <taxon>Solanales</taxon>
        <taxon>Solanaceae</taxon>
        <taxon>Solanoideae</taxon>
        <taxon>Datureae</taxon>
        <taxon>Datura</taxon>
    </lineage>
</organism>
<evidence type="ECO:0000256" key="2">
    <source>
        <dbReference type="ARBA" id="ARBA00022723"/>
    </source>
</evidence>
<comment type="caution">
    <text evidence="6">The sequence shown here is derived from an EMBL/GenBank/DDBJ whole genome shotgun (WGS) entry which is preliminary data.</text>
</comment>
<evidence type="ECO:0000313" key="6">
    <source>
        <dbReference type="EMBL" id="MCD7462438.1"/>
    </source>
</evidence>
<dbReference type="SUPFAM" id="SSF48264">
    <property type="entry name" value="Cytochrome P450"/>
    <property type="match status" value="1"/>
</dbReference>
<proteinExistence type="predicted"/>
<keyword evidence="5" id="KW-0503">Monooxygenase</keyword>
<dbReference type="InterPro" id="IPR036396">
    <property type="entry name" value="Cyt_P450_sf"/>
</dbReference>
<keyword evidence="2" id="KW-0479">Metal-binding</keyword>
<gene>
    <name evidence="6" type="ORF">HAX54_048542</name>
</gene>
<dbReference type="PANTHER" id="PTHR47947">
    <property type="entry name" value="CYTOCHROME P450 82C3-RELATED"/>
    <property type="match status" value="1"/>
</dbReference>
<evidence type="ECO:0000256" key="3">
    <source>
        <dbReference type="ARBA" id="ARBA00023002"/>
    </source>
</evidence>
<keyword evidence="3" id="KW-0560">Oxidoreductase</keyword>
<evidence type="ECO:0000256" key="4">
    <source>
        <dbReference type="ARBA" id="ARBA00023004"/>
    </source>
</evidence>
<sequence>MSFTSSKIFHLAQKFLEKTQSIRVLFLQFGSRRVLVEMKSSPFNFTFNVITRMIAEKKQLSPLLAPRLYFSAEECEVAGYRVPHGTVLLVNAWAMHNDPKEGGVALVSGENLAIHVLGLALGSLLQCFEWEKPNSGIIDFHNFTKDSAFMVKRSPQPNMIKLLSEL</sequence>
<keyword evidence="4" id="KW-0408">Iron</keyword>
<evidence type="ECO:0000256" key="1">
    <source>
        <dbReference type="ARBA" id="ARBA00022617"/>
    </source>
</evidence>
<protein>
    <submittedName>
        <fullName evidence="6">Uncharacterized protein</fullName>
    </submittedName>
</protein>